<dbReference type="InterPro" id="IPR012910">
    <property type="entry name" value="Plug_dom"/>
</dbReference>
<keyword evidence="3 8" id="KW-1134">Transmembrane beta strand</keyword>
<dbReference type="PANTHER" id="PTHR47234:SF2">
    <property type="entry name" value="TONB-DEPENDENT RECEPTOR"/>
    <property type="match status" value="1"/>
</dbReference>
<feature type="domain" description="TonB-dependent receptor-like beta-barrel" evidence="11">
    <location>
        <begin position="467"/>
        <end position="961"/>
    </location>
</feature>
<keyword evidence="10" id="KW-0732">Signal</keyword>
<dbReference type="Gene3D" id="2.40.170.20">
    <property type="entry name" value="TonB-dependent receptor, beta-barrel domain"/>
    <property type="match status" value="1"/>
</dbReference>
<keyword evidence="5 9" id="KW-0798">TonB box</keyword>
<dbReference type="EMBL" id="CP092418">
    <property type="protein sequence ID" value="USD22315.1"/>
    <property type="molecule type" value="Genomic_DNA"/>
</dbReference>
<keyword evidence="2 8" id="KW-0813">Transport</keyword>
<protein>
    <submittedName>
        <fullName evidence="13">TonB-dependent receptor</fullName>
    </submittedName>
</protein>
<evidence type="ECO:0000256" key="1">
    <source>
        <dbReference type="ARBA" id="ARBA00004571"/>
    </source>
</evidence>
<dbReference type="Proteomes" id="UP001055658">
    <property type="component" value="Chromosome"/>
</dbReference>
<evidence type="ECO:0000256" key="9">
    <source>
        <dbReference type="RuleBase" id="RU003357"/>
    </source>
</evidence>
<evidence type="ECO:0000256" key="3">
    <source>
        <dbReference type="ARBA" id="ARBA00022452"/>
    </source>
</evidence>
<dbReference type="Gene3D" id="2.170.130.10">
    <property type="entry name" value="TonB-dependent receptor, plug domain"/>
    <property type="match status" value="1"/>
</dbReference>
<name>A0ABY4VDD8_9GAMM</name>
<keyword evidence="7 8" id="KW-0998">Cell outer membrane</keyword>
<dbReference type="InterPro" id="IPR000531">
    <property type="entry name" value="Beta-barrel_TonB"/>
</dbReference>
<keyword evidence="4 8" id="KW-0812">Transmembrane</keyword>
<dbReference type="Pfam" id="PF07715">
    <property type="entry name" value="Plug"/>
    <property type="match status" value="1"/>
</dbReference>
<keyword evidence="13" id="KW-0675">Receptor</keyword>
<proteinExistence type="inferred from homology"/>
<dbReference type="InterPro" id="IPR036942">
    <property type="entry name" value="Beta-barrel_TonB_sf"/>
</dbReference>
<organism evidence="13 14">
    <name type="scientific">Microbulbifer variabilis</name>
    <dbReference type="NCBI Taxonomy" id="266805"/>
    <lineage>
        <taxon>Bacteria</taxon>
        <taxon>Pseudomonadati</taxon>
        <taxon>Pseudomonadota</taxon>
        <taxon>Gammaproteobacteria</taxon>
        <taxon>Cellvibrionales</taxon>
        <taxon>Microbulbiferaceae</taxon>
        <taxon>Microbulbifer</taxon>
    </lineage>
</organism>
<evidence type="ECO:0000256" key="4">
    <source>
        <dbReference type="ARBA" id="ARBA00022692"/>
    </source>
</evidence>
<dbReference type="PROSITE" id="PS52016">
    <property type="entry name" value="TONB_DEPENDENT_REC_3"/>
    <property type="match status" value="1"/>
</dbReference>
<keyword evidence="14" id="KW-1185">Reference proteome</keyword>
<evidence type="ECO:0000256" key="6">
    <source>
        <dbReference type="ARBA" id="ARBA00023136"/>
    </source>
</evidence>
<evidence type="ECO:0000256" key="7">
    <source>
        <dbReference type="ARBA" id="ARBA00023237"/>
    </source>
</evidence>
<comment type="subcellular location">
    <subcellularLocation>
        <location evidence="1 8">Cell outer membrane</location>
        <topology evidence="1 8">Multi-pass membrane protein</topology>
    </subcellularLocation>
</comment>
<keyword evidence="6 8" id="KW-0472">Membrane</keyword>
<dbReference type="PANTHER" id="PTHR47234">
    <property type="match status" value="1"/>
</dbReference>
<evidence type="ECO:0000256" key="5">
    <source>
        <dbReference type="ARBA" id="ARBA00023077"/>
    </source>
</evidence>
<gene>
    <name evidence="13" type="ORF">MJO52_04070</name>
</gene>
<dbReference type="Pfam" id="PF00593">
    <property type="entry name" value="TonB_dep_Rec_b-barrel"/>
    <property type="match status" value="1"/>
</dbReference>
<feature type="domain" description="TonB-dependent receptor plug" evidence="12">
    <location>
        <begin position="53"/>
        <end position="158"/>
    </location>
</feature>
<evidence type="ECO:0000313" key="14">
    <source>
        <dbReference type="Proteomes" id="UP001055658"/>
    </source>
</evidence>
<evidence type="ECO:0000256" key="8">
    <source>
        <dbReference type="PROSITE-ProRule" id="PRU01360"/>
    </source>
</evidence>
<dbReference type="InterPro" id="IPR037066">
    <property type="entry name" value="Plug_dom_sf"/>
</dbReference>
<dbReference type="InterPro" id="IPR039426">
    <property type="entry name" value="TonB-dep_rcpt-like"/>
</dbReference>
<accession>A0ABY4VDD8</accession>
<feature type="signal peptide" evidence="10">
    <location>
        <begin position="1"/>
        <end position="30"/>
    </location>
</feature>
<comment type="similarity">
    <text evidence="8 9">Belongs to the TonB-dependent receptor family.</text>
</comment>
<evidence type="ECO:0000256" key="10">
    <source>
        <dbReference type="SAM" id="SignalP"/>
    </source>
</evidence>
<reference evidence="13" key="1">
    <citation type="submission" date="2022-02" db="EMBL/GenBank/DDBJ databases">
        <title>Coral-associated bacteria.</title>
        <authorList>
            <person name="Tang K."/>
            <person name="Wang X."/>
        </authorList>
    </citation>
    <scope>NUCLEOTIDE SEQUENCE</scope>
    <source>
        <strain evidence="13">SCSIO 43006</strain>
    </source>
</reference>
<sequence>MKKNLLSAAVKGALGLTVAAIMVPTMPAFAQEDAEMVEEVIVTGSRIKRADLDSSSPVTVLTAEDMQATGITDVGDLLQRLPAMSGSPIGTTTNNGGSGAVNVDLRGLGVVRTLTLVNGKRTVDGGDYQTIPAAMIERVEILKDGASAAYGADAVAGVVNIITKKDFEGVQLDIQSSDSFEADAGGQQSFSFLAGKSFDGGNVVFGAEYVKQKEIYQSDVPWDYFQNSYYILDGDEFEANGATSGFPLGSSRIPEGRLQRGNLTQRFFDLNGDGTANTARLVDHAGNINYITNDDGDLVANSKFVASQGNPTFDHADVFMNAGNGVVEFDGRSYNYAPVNYIQTPYERVNIFTEANFDLTDNVKFYSEFRANLRTSAQQLAPQPYASGGDPGYNGFYTLVDPLTGNPLREVNVGTDDDPNWVYTDDQSAGREVEASSYIGISEDNFYNPFDMPIIDARRRVVESDRRFEQEISQFQAIAGLTGSIQEWDWEVSYNKGYRQRSDQDFGQFYGPNLSKAMGPSADLDGDGTPECYTDINNPQTLIEGCVPIDLFGGAGSLTDEMLAYVGTVVVDKTTTEQDQFMASITGDLFELPAGTLGSAFGYEYRREHYAYQPDSAKVADEVTGNTGAGTEGGYNVNSLFAEFFAPLYDNGTQSLDMTLGVRWDDYSTFGANTVYQVGLEAQIIDGLKFRATQGEVFRAPSIIELYRGVTDSFPSYDDPCNSANVGKSPGCAQTAPQTDTQVLARVGGNENLDPETGDTFTVGFVWTPELPYGDMSLTLDYWQTELDDMIDNLGAQFILDDCYQNGNSDACSLIVRNNDYSIAYLEDTYLNVASLTAKGVDTEIRYGFDTDFGRFETSLLWVRQLENSRVAFAGADTEDYVGTMNSDSETYAEDKANYAVNWYWNDLSVSYLGEYISGIKADASYSDYTQKIDYQLYHDLAASYNFSQTNTRVSFGITNLTNEEPPYIDAGFNASTDPSVYRLFGRSYYLRLSQEF</sequence>
<dbReference type="RefSeq" id="WP_252084675.1">
    <property type="nucleotide sequence ID" value="NZ_CP092418.1"/>
</dbReference>
<evidence type="ECO:0000313" key="13">
    <source>
        <dbReference type="EMBL" id="USD22315.1"/>
    </source>
</evidence>
<evidence type="ECO:0000256" key="2">
    <source>
        <dbReference type="ARBA" id="ARBA00022448"/>
    </source>
</evidence>
<evidence type="ECO:0000259" key="12">
    <source>
        <dbReference type="Pfam" id="PF07715"/>
    </source>
</evidence>
<evidence type="ECO:0000259" key="11">
    <source>
        <dbReference type="Pfam" id="PF00593"/>
    </source>
</evidence>
<feature type="chain" id="PRO_5046093340" evidence="10">
    <location>
        <begin position="31"/>
        <end position="997"/>
    </location>
</feature>
<dbReference type="SUPFAM" id="SSF56935">
    <property type="entry name" value="Porins"/>
    <property type="match status" value="1"/>
</dbReference>